<dbReference type="Proteomes" id="UP000499080">
    <property type="component" value="Unassembled WGS sequence"/>
</dbReference>
<evidence type="ECO:0000313" key="1">
    <source>
        <dbReference type="EMBL" id="GBO40784.1"/>
    </source>
</evidence>
<accession>A0A4Y2WVZ1</accession>
<keyword evidence="2" id="KW-1185">Reference proteome</keyword>
<protein>
    <submittedName>
        <fullName evidence="1">Uncharacterized protein</fullName>
    </submittedName>
</protein>
<gene>
    <name evidence="1" type="ORF">AVEN_224239_1</name>
</gene>
<proteinExistence type="predicted"/>
<name>A0A4Y2WVZ1_ARAVE</name>
<organism evidence="1 2">
    <name type="scientific">Araneus ventricosus</name>
    <name type="common">Orbweaver spider</name>
    <name type="synonym">Epeira ventricosa</name>
    <dbReference type="NCBI Taxonomy" id="182803"/>
    <lineage>
        <taxon>Eukaryota</taxon>
        <taxon>Metazoa</taxon>
        <taxon>Ecdysozoa</taxon>
        <taxon>Arthropoda</taxon>
        <taxon>Chelicerata</taxon>
        <taxon>Arachnida</taxon>
        <taxon>Araneae</taxon>
        <taxon>Araneomorphae</taxon>
        <taxon>Entelegynae</taxon>
        <taxon>Araneoidea</taxon>
        <taxon>Araneidae</taxon>
        <taxon>Araneus</taxon>
    </lineage>
</organism>
<dbReference type="AlphaFoldDB" id="A0A4Y2WVZ1"/>
<dbReference type="EMBL" id="BGPR01066132">
    <property type="protein sequence ID" value="GBO40784.1"/>
    <property type="molecule type" value="Genomic_DNA"/>
</dbReference>
<evidence type="ECO:0000313" key="2">
    <source>
        <dbReference type="Proteomes" id="UP000499080"/>
    </source>
</evidence>
<reference evidence="1 2" key="1">
    <citation type="journal article" date="2019" name="Sci. Rep.">
        <title>Orb-weaving spider Araneus ventricosus genome elucidates the spidroin gene catalogue.</title>
        <authorList>
            <person name="Kono N."/>
            <person name="Nakamura H."/>
            <person name="Ohtoshi R."/>
            <person name="Moran D.A.P."/>
            <person name="Shinohara A."/>
            <person name="Yoshida Y."/>
            <person name="Fujiwara M."/>
            <person name="Mori M."/>
            <person name="Tomita M."/>
            <person name="Arakawa K."/>
        </authorList>
    </citation>
    <scope>NUCLEOTIDE SEQUENCE [LARGE SCALE GENOMIC DNA]</scope>
</reference>
<sequence>MYINPEDQDTVDKKRAYVREIPPNRRTYFSDRCSLQKNRTHTETAPVPPSIQQSFQREDILLSASDIHATPKMVLYSVAGILDTHRGVLPPRCRHPPPKLGYFNLGVKHHAPI</sequence>
<comment type="caution">
    <text evidence="1">The sequence shown here is derived from an EMBL/GenBank/DDBJ whole genome shotgun (WGS) entry which is preliminary data.</text>
</comment>